<organism evidence="7 8">
    <name type="scientific">Hyaloscypha hepaticicola</name>
    <dbReference type="NCBI Taxonomy" id="2082293"/>
    <lineage>
        <taxon>Eukaryota</taxon>
        <taxon>Fungi</taxon>
        <taxon>Dikarya</taxon>
        <taxon>Ascomycota</taxon>
        <taxon>Pezizomycotina</taxon>
        <taxon>Leotiomycetes</taxon>
        <taxon>Helotiales</taxon>
        <taxon>Hyaloscyphaceae</taxon>
        <taxon>Hyaloscypha</taxon>
    </lineage>
</organism>
<comment type="similarity">
    <text evidence="4">Belongs to the GST superfamily.</text>
</comment>
<evidence type="ECO:0000259" key="5">
    <source>
        <dbReference type="PROSITE" id="PS50404"/>
    </source>
</evidence>
<dbReference type="Pfam" id="PF02798">
    <property type="entry name" value="GST_N"/>
    <property type="match status" value="1"/>
</dbReference>
<feature type="domain" description="GST N-terminal" evidence="5">
    <location>
        <begin position="3"/>
        <end position="86"/>
    </location>
</feature>
<dbReference type="InterPro" id="IPR040079">
    <property type="entry name" value="Glutathione_S-Trfase"/>
</dbReference>
<dbReference type="Pfam" id="PF00043">
    <property type="entry name" value="GST_C"/>
    <property type="match status" value="1"/>
</dbReference>
<keyword evidence="2 7" id="KW-0808">Transferase</keyword>
<dbReference type="InterPro" id="IPR036282">
    <property type="entry name" value="Glutathione-S-Trfase_C_sf"/>
</dbReference>
<dbReference type="AlphaFoldDB" id="A0A2J6PWZ9"/>
<comment type="catalytic activity">
    <reaction evidence="3">
        <text>RX + glutathione = an S-substituted glutathione + a halide anion + H(+)</text>
        <dbReference type="Rhea" id="RHEA:16437"/>
        <dbReference type="ChEBI" id="CHEBI:15378"/>
        <dbReference type="ChEBI" id="CHEBI:16042"/>
        <dbReference type="ChEBI" id="CHEBI:17792"/>
        <dbReference type="ChEBI" id="CHEBI:57925"/>
        <dbReference type="ChEBI" id="CHEBI:90779"/>
        <dbReference type="EC" id="2.5.1.18"/>
    </reaction>
</comment>
<sequence length="229" mass="25574">MPASFTLYGNPGSSASNRVRIMLAEAGFADYDFVSLDFKTAEQKTPEHLRRHPWGKIPAITTGDGFTLYESRAICKFLAAKYNFPLLPPPSDLVARAVFDQAESAEASYFSPSAGAISFEKFAKPLMGLTTDQAVVARERKTLQEYFDIIDGILTRQGYLAGNDYSLVDIYHIPVVERLFACGDGDLIKERGNVNAWWQRCLIRPAVKKYVDEMPSFEDIKKKLAASKN</sequence>
<dbReference type="SUPFAM" id="SSF52833">
    <property type="entry name" value="Thioredoxin-like"/>
    <property type="match status" value="1"/>
</dbReference>
<dbReference type="PROSITE" id="PS50404">
    <property type="entry name" value="GST_NTER"/>
    <property type="match status" value="1"/>
</dbReference>
<reference evidence="7 8" key="1">
    <citation type="submission" date="2016-05" db="EMBL/GenBank/DDBJ databases">
        <title>A degradative enzymes factory behind the ericoid mycorrhizal symbiosis.</title>
        <authorList>
            <consortium name="DOE Joint Genome Institute"/>
            <person name="Martino E."/>
            <person name="Morin E."/>
            <person name="Grelet G."/>
            <person name="Kuo A."/>
            <person name="Kohler A."/>
            <person name="Daghino S."/>
            <person name="Barry K."/>
            <person name="Choi C."/>
            <person name="Cichocki N."/>
            <person name="Clum A."/>
            <person name="Copeland A."/>
            <person name="Hainaut M."/>
            <person name="Haridas S."/>
            <person name="Labutti K."/>
            <person name="Lindquist E."/>
            <person name="Lipzen A."/>
            <person name="Khouja H.-R."/>
            <person name="Murat C."/>
            <person name="Ohm R."/>
            <person name="Olson A."/>
            <person name="Spatafora J."/>
            <person name="Veneault-Fourrey C."/>
            <person name="Henrissat B."/>
            <person name="Grigoriev I."/>
            <person name="Martin F."/>
            <person name="Perotto S."/>
        </authorList>
    </citation>
    <scope>NUCLEOTIDE SEQUENCE [LARGE SCALE GENOMIC DNA]</scope>
    <source>
        <strain evidence="7 8">UAMH 7357</strain>
    </source>
</reference>
<dbReference type="GO" id="GO:0006749">
    <property type="term" value="P:glutathione metabolic process"/>
    <property type="evidence" value="ECO:0007669"/>
    <property type="project" value="TreeGrafter"/>
</dbReference>
<dbReference type="STRING" id="1745343.A0A2J6PWZ9"/>
<dbReference type="Gene3D" id="3.40.30.10">
    <property type="entry name" value="Glutaredoxin"/>
    <property type="match status" value="1"/>
</dbReference>
<dbReference type="PANTHER" id="PTHR43900">
    <property type="entry name" value="GLUTATHIONE S-TRANSFERASE RHO"/>
    <property type="match status" value="1"/>
</dbReference>
<dbReference type="SFLD" id="SFLDS00019">
    <property type="entry name" value="Glutathione_Transferase_(cytos"/>
    <property type="match status" value="1"/>
</dbReference>
<name>A0A2J6PWZ9_9HELO</name>
<proteinExistence type="inferred from homology"/>
<dbReference type="InterPro" id="IPR036249">
    <property type="entry name" value="Thioredoxin-like_sf"/>
</dbReference>
<dbReference type="GO" id="GO:0005737">
    <property type="term" value="C:cytoplasm"/>
    <property type="evidence" value="ECO:0007669"/>
    <property type="project" value="TreeGrafter"/>
</dbReference>
<dbReference type="EC" id="2.5.1.18" evidence="1"/>
<evidence type="ECO:0000313" key="8">
    <source>
        <dbReference type="Proteomes" id="UP000235672"/>
    </source>
</evidence>
<keyword evidence="8" id="KW-1185">Reference proteome</keyword>
<dbReference type="Proteomes" id="UP000235672">
    <property type="component" value="Unassembled WGS sequence"/>
</dbReference>
<feature type="domain" description="GST C-terminal" evidence="6">
    <location>
        <begin position="92"/>
        <end position="224"/>
    </location>
</feature>
<dbReference type="GO" id="GO:0004364">
    <property type="term" value="F:glutathione transferase activity"/>
    <property type="evidence" value="ECO:0007669"/>
    <property type="project" value="UniProtKB-EC"/>
</dbReference>
<gene>
    <name evidence="7" type="ORF">NA56DRAFT_647779</name>
</gene>
<evidence type="ECO:0000256" key="1">
    <source>
        <dbReference type="ARBA" id="ARBA00012452"/>
    </source>
</evidence>
<dbReference type="OrthoDB" id="249703at2759"/>
<evidence type="ECO:0000256" key="2">
    <source>
        <dbReference type="ARBA" id="ARBA00022679"/>
    </source>
</evidence>
<evidence type="ECO:0000313" key="7">
    <source>
        <dbReference type="EMBL" id="PMD18563.1"/>
    </source>
</evidence>
<dbReference type="PANTHER" id="PTHR43900:SF3">
    <property type="entry name" value="GLUTATHIONE S-TRANSFERASE RHO"/>
    <property type="match status" value="1"/>
</dbReference>
<evidence type="ECO:0000256" key="4">
    <source>
        <dbReference type="RuleBase" id="RU003494"/>
    </source>
</evidence>
<evidence type="ECO:0000256" key="3">
    <source>
        <dbReference type="ARBA" id="ARBA00047960"/>
    </source>
</evidence>
<dbReference type="SUPFAM" id="SSF47616">
    <property type="entry name" value="GST C-terminal domain-like"/>
    <property type="match status" value="1"/>
</dbReference>
<dbReference type="GO" id="GO:0043295">
    <property type="term" value="F:glutathione binding"/>
    <property type="evidence" value="ECO:0007669"/>
    <property type="project" value="TreeGrafter"/>
</dbReference>
<dbReference type="EMBL" id="KZ613493">
    <property type="protein sequence ID" value="PMD18563.1"/>
    <property type="molecule type" value="Genomic_DNA"/>
</dbReference>
<dbReference type="SFLD" id="SFLDG00358">
    <property type="entry name" value="Main_(cytGST)"/>
    <property type="match status" value="1"/>
</dbReference>
<dbReference type="InterPro" id="IPR004045">
    <property type="entry name" value="Glutathione_S-Trfase_N"/>
</dbReference>
<protein>
    <recommendedName>
        <fullName evidence="1">glutathione transferase</fullName>
        <ecNumber evidence="1">2.5.1.18</ecNumber>
    </recommendedName>
</protein>
<evidence type="ECO:0000259" key="6">
    <source>
        <dbReference type="PROSITE" id="PS50405"/>
    </source>
</evidence>
<dbReference type="InterPro" id="IPR010987">
    <property type="entry name" value="Glutathione-S-Trfase_C-like"/>
</dbReference>
<dbReference type="PROSITE" id="PS50405">
    <property type="entry name" value="GST_CTER"/>
    <property type="match status" value="1"/>
</dbReference>
<dbReference type="InterPro" id="IPR004046">
    <property type="entry name" value="GST_C"/>
</dbReference>
<accession>A0A2J6PWZ9</accession>
<dbReference type="Gene3D" id="1.20.1050.10">
    <property type="match status" value="1"/>
</dbReference>